<protein>
    <submittedName>
        <fullName evidence="1">Uncharacterized protein</fullName>
    </submittedName>
</protein>
<reference evidence="2" key="1">
    <citation type="journal article" date="2017" name="Plant J.">
        <title>The pomegranate (Punica granatum L.) genome and the genomics of punicalagin biosynthesis.</title>
        <authorList>
            <person name="Qin G."/>
            <person name="Xu C."/>
            <person name="Ming R."/>
            <person name="Tang H."/>
            <person name="Guyot R."/>
            <person name="Kramer E.M."/>
            <person name="Hu Y."/>
            <person name="Yi X."/>
            <person name="Qi Y."/>
            <person name="Xu X."/>
            <person name="Gao Z."/>
            <person name="Pan H."/>
            <person name="Jian J."/>
            <person name="Tian Y."/>
            <person name="Yue Z."/>
            <person name="Xu Y."/>
        </authorList>
    </citation>
    <scope>NUCLEOTIDE SEQUENCE [LARGE SCALE GENOMIC DNA]</scope>
    <source>
        <strain evidence="2">cv. Dabenzi</strain>
    </source>
</reference>
<name>A0A218XR24_PUNGR</name>
<comment type="caution">
    <text evidence="1">The sequence shown here is derived from an EMBL/GenBank/DDBJ whole genome shotgun (WGS) entry which is preliminary data.</text>
</comment>
<accession>A0A218XR24</accession>
<sequence length="168" mass="18213">MGYMLNGLRCVLDEAAPSLAGDATVACECCLQGCGVVVAWGGCLLVCRKSASSLEWFWIARGRCHALWDSSSGEGAPTYPVDSGIKVYHSSCLLGIPVILEIPVNHRLVKNFVLTVHMDSVLGGQDARPLEAPVSYAWAYQDFPDNALAALSFVRHAHRLWTLLIEVP</sequence>
<proteinExistence type="predicted"/>
<evidence type="ECO:0000313" key="2">
    <source>
        <dbReference type="Proteomes" id="UP000197138"/>
    </source>
</evidence>
<dbReference type="EMBL" id="MTKT01000852">
    <property type="protein sequence ID" value="OWM87099.1"/>
    <property type="molecule type" value="Genomic_DNA"/>
</dbReference>
<gene>
    <name evidence="1" type="ORF">CDL15_Pgr027034</name>
</gene>
<evidence type="ECO:0000313" key="1">
    <source>
        <dbReference type="EMBL" id="OWM87099.1"/>
    </source>
</evidence>
<organism evidence="1 2">
    <name type="scientific">Punica granatum</name>
    <name type="common">Pomegranate</name>
    <dbReference type="NCBI Taxonomy" id="22663"/>
    <lineage>
        <taxon>Eukaryota</taxon>
        <taxon>Viridiplantae</taxon>
        <taxon>Streptophyta</taxon>
        <taxon>Embryophyta</taxon>
        <taxon>Tracheophyta</taxon>
        <taxon>Spermatophyta</taxon>
        <taxon>Magnoliopsida</taxon>
        <taxon>eudicotyledons</taxon>
        <taxon>Gunneridae</taxon>
        <taxon>Pentapetalae</taxon>
        <taxon>rosids</taxon>
        <taxon>malvids</taxon>
        <taxon>Myrtales</taxon>
        <taxon>Lythraceae</taxon>
        <taxon>Punica</taxon>
    </lineage>
</organism>
<dbReference type="Proteomes" id="UP000197138">
    <property type="component" value="Unassembled WGS sequence"/>
</dbReference>
<dbReference type="AlphaFoldDB" id="A0A218XR24"/>